<dbReference type="InterPro" id="IPR027417">
    <property type="entry name" value="P-loop_NTPase"/>
</dbReference>
<keyword evidence="7" id="KW-0547">Nucleotide-binding</keyword>
<evidence type="ECO:0000256" key="4">
    <source>
        <dbReference type="ARBA" id="ARBA00022705"/>
    </source>
</evidence>
<name>A0A2K9LT61_9VIRU</name>
<keyword evidence="10" id="KW-0190">Covalent protein-DNA linkage</keyword>
<evidence type="ECO:0000256" key="10">
    <source>
        <dbReference type="ARBA" id="ARBA00023124"/>
    </source>
</evidence>
<dbReference type="GO" id="GO:0046872">
    <property type="term" value="F:metal ion binding"/>
    <property type="evidence" value="ECO:0007669"/>
    <property type="project" value="UniProtKB-KW"/>
</dbReference>
<dbReference type="GO" id="GO:0003677">
    <property type="term" value="F:DNA binding"/>
    <property type="evidence" value="ECO:0007669"/>
    <property type="project" value="UniProtKB-KW"/>
</dbReference>
<reference evidence="13" key="1">
    <citation type="submission" date="2017-01" db="EMBL/GenBank/DDBJ databases">
        <title>High-throughput sequencing uncovers low homogeneity in the biogeography of single-stranded DNA viruses.</title>
        <authorList>
            <person name="Pearson V.M."/>
            <person name="Rokyta D.R."/>
        </authorList>
    </citation>
    <scope>NUCLEOTIDE SEQUENCE</scope>
</reference>
<dbReference type="GO" id="GO:0000166">
    <property type="term" value="F:nucleotide binding"/>
    <property type="evidence" value="ECO:0007669"/>
    <property type="project" value="UniProtKB-KW"/>
</dbReference>
<accession>A0A2K9LT61</accession>
<evidence type="ECO:0000256" key="2">
    <source>
        <dbReference type="ARBA" id="ARBA00022679"/>
    </source>
</evidence>
<evidence type="ECO:0000256" key="7">
    <source>
        <dbReference type="ARBA" id="ARBA00022741"/>
    </source>
</evidence>
<keyword evidence="6" id="KW-0479">Metal-binding</keyword>
<evidence type="ECO:0000313" key="13">
    <source>
        <dbReference type="EMBL" id="AUM61990.1"/>
    </source>
</evidence>
<dbReference type="InterPro" id="IPR049912">
    <property type="entry name" value="CRESS_DNA_REP"/>
</dbReference>
<evidence type="ECO:0000256" key="8">
    <source>
        <dbReference type="ARBA" id="ARBA00022759"/>
    </source>
</evidence>
<evidence type="ECO:0000256" key="11">
    <source>
        <dbReference type="ARBA" id="ARBA00023125"/>
    </source>
</evidence>
<keyword evidence="5" id="KW-0540">Nuclease</keyword>
<keyword evidence="4" id="KW-0235">DNA replication</keyword>
<evidence type="ECO:0000259" key="12">
    <source>
        <dbReference type="PROSITE" id="PS52020"/>
    </source>
</evidence>
<dbReference type="Gene3D" id="3.40.1310.20">
    <property type="match status" value="1"/>
</dbReference>
<keyword evidence="9" id="KW-0378">Hydrolase</keyword>
<evidence type="ECO:0000256" key="9">
    <source>
        <dbReference type="ARBA" id="ARBA00022801"/>
    </source>
</evidence>
<protein>
    <submittedName>
        <fullName evidence="13">Rep</fullName>
    </submittedName>
</protein>
<comment type="subcellular location">
    <subcellularLocation>
        <location evidence="1">Host nucleus</location>
    </subcellularLocation>
</comment>
<evidence type="ECO:0000256" key="6">
    <source>
        <dbReference type="ARBA" id="ARBA00022723"/>
    </source>
</evidence>
<keyword evidence="3" id="KW-0548">Nucleotidyltransferase</keyword>
<keyword evidence="11" id="KW-0238">DNA-binding</keyword>
<sequence length="311" mass="36285">MAELRGMSMRWCFTLNNPGDWRPVFRPEHMAYLVYQLERGEQGTLHVQGYVRFHNRKRIQTVKNVLDSQGVHLEFARGAEEQNKHYCSKEETRVEGPWEFGVYDKDAGKQGNRSDLDTIAEKARAGTPLQTIANEHPSDFIRYHSGIQALHLLIAPPPPVGRDVTVTVLWGPTGTGKTHRVLTRWETCYMVDPGRDPWGNYNREATVCFDEFDFTRWSIQQMNKFLDKWRCLLDARYHNRYAAWTHVVICANSCPADWWPNDQYLLRLSFFRRIARSCHNVIDRDMDVWGPEAEINPIFDESGVCTHFVQH</sequence>
<dbReference type="GO" id="GO:0006260">
    <property type="term" value="P:DNA replication"/>
    <property type="evidence" value="ECO:0007669"/>
    <property type="project" value="UniProtKB-KW"/>
</dbReference>
<keyword evidence="2" id="KW-0808">Transferase</keyword>
<evidence type="ECO:0000256" key="3">
    <source>
        <dbReference type="ARBA" id="ARBA00022695"/>
    </source>
</evidence>
<dbReference type="GO" id="GO:0016787">
    <property type="term" value="F:hydrolase activity"/>
    <property type="evidence" value="ECO:0007669"/>
    <property type="project" value="UniProtKB-KW"/>
</dbReference>
<dbReference type="GO" id="GO:0004519">
    <property type="term" value="F:endonuclease activity"/>
    <property type="evidence" value="ECO:0007669"/>
    <property type="project" value="UniProtKB-KW"/>
</dbReference>
<dbReference type="Pfam" id="PF02407">
    <property type="entry name" value="Viral_Rep"/>
    <property type="match status" value="1"/>
</dbReference>
<evidence type="ECO:0000256" key="1">
    <source>
        <dbReference type="ARBA" id="ARBA00004147"/>
    </source>
</evidence>
<dbReference type="EMBL" id="KY487961">
    <property type="protein sequence ID" value="AUM61990.1"/>
    <property type="molecule type" value="Genomic_DNA"/>
</dbReference>
<gene>
    <name evidence="13" type="primary">Rep</name>
</gene>
<evidence type="ECO:0000256" key="5">
    <source>
        <dbReference type="ARBA" id="ARBA00022722"/>
    </source>
</evidence>
<dbReference type="GO" id="GO:0016779">
    <property type="term" value="F:nucleotidyltransferase activity"/>
    <property type="evidence" value="ECO:0007669"/>
    <property type="project" value="UniProtKB-KW"/>
</dbReference>
<dbReference type="GO" id="GO:0042025">
    <property type="term" value="C:host cell nucleus"/>
    <property type="evidence" value="ECO:0007669"/>
    <property type="project" value="UniProtKB-SubCell"/>
</dbReference>
<organism evidence="13">
    <name type="scientific">uncultured virus</name>
    <dbReference type="NCBI Taxonomy" id="340016"/>
    <lineage>
        <taxon>Viruses</taxon>
        <taxon>environmental samples</taxon>
    </lineage>
</organism>
<dbReference type="SUPFAM" id="SSF52540">
    <property type="entry name" value="P-loop containing nucleoside triphosphate hydrolases"/>
    <property type="match status" value="1"/>
</dbReference>
<proteinExistence type="predicted"/>
<feature type="domain" description="CRESS-DNA virus Rep endonuclease" evidence="12">
    <location>
        <begin position="5"/>
        <end position="103"/>
    </location>
</feature>
<keyword evidence="8" id="KW-0255">Endonuclease</keyword>
<dbReference type="PROSITE" id="PS52020">
    <property type="entry name" value="CRESS_DNA_REP"/>
    <property type="match status" value="1"/>
</dbReference>